<keyword evidence="1" id="KW-0472">Membrane</keyword>
<sequence length="121" mass="13776">MILPGLSQGSDLLWICLLLVSVLTAVSLTHEPRIRYSINLNMTRSIIQLRRILSPETGYQTRSICTCKQPSVAYPKYAKRRHLVTVSSRTVVVMAMRAAGGCRRWLRRACSRRGGYSCRHR</sequence>
<dbReference type="Proteomes" id="UP001610563">
    <property type="component" value="Unassembled WGS sequence"/>
</dbReference>
<feature type="transmembrane region" description="Helical" evidence="1">
    <location>
        <begin position="12"/>
        <end position="29"/>
    </location>
</feature>
<gene>
    <name evidence="2" type="ORF">BJX66DRAFT_307103</name>
</gene>
<accession>A0ABR4G194</accession>
<organism evidence="2 3">
    <name type="scientific">Aspergillus keveii</name>
    <dbReference type="NCBI Taxonomy" id="714993"/>
    <lineage>
        <taxon>Eukaryota</taxon>
        <taxon>Fungi</taxon>
        <taxon>Dikarya</taxon>
        <taxon>Ascomycota</taxon>
        <taxon>Pezizomycotina</taxon>
        <taxon>Eurotiomycetes</taxon>
        <taxon>Eurotiomycetidae</taxon>
        <taxon>Eurotiales</taxon>
        <taxon>Aspergillaceae</taxon>
        <taxon>Aspergillus</taxon>
        <taxon>Aspergillus subgen. Nidulantes</taxon>
    </lineage>
</organism>
<reference evidence="2 3" key="1">
    <citation type="submission" date="2024-07" db="EMBL/GenBank/DDBJ databases">
        <title>Section-level genome sequencing and comparative genomics of Aspergillus sections Usti and Cavernicolus.</title>
        <authorList>
            <consortium name="Lawrence Berkeley National Laboratory"/>
            <person name="Nybo J.L."/>
            <person name="Vesth T.C."/>
            <person name="Theobald S."/>
            <person name="Frisvad J.C."/>
            <person name="Larsen T.O."/>
            <person name="Kjaerboelling I."/>
            <person name="Rothschild-Mancinelli K."/>
            <person name="Lyhne E.K."/>
            <person name="Kogle M.E."/>
            <person name="Barry K."/>
            <person name="Clum A."/>
            <person name="Na H."/>
            <person name="Ledsgaard L."/>
            <person name="Lin J."/>
            <person name="Lipzen A."/>
            <person name="Kuo A."/>
            <person name="Riley R."/>
            <person name="Mondo S."/>
            <person name="Labutti K."/>
            <person name="Haridas S."/>
            <person name="Pangalinan J."/>
            <person name="Salamov A.A."/>
            <person name="Simmons B.A."/>
            <person name="Magnuson J.K."/>
            <person name="Chen J."/>
            <person name="Drula E."/>
            <person name="Henrissat B."/>
            <person name="Wiebenga A."/>
            <person name="Lubbers R.J."/>
            <person name="Gomes A.C."/>
            <person name="Makela M.R."/>
            <person name="Stajich J."/>
            <person name="Grigoriev I.V."/>
            <person name="Mortensen U.H."/>
            <person name="De Vries R.P."/>
            <person name="Baker S.E."/>
            <person name="Andersen M.R."/>
        </authorList>
    </citation>
    <scope>NUCLEOTIDE SEQUENCE [LARGE SCALE GENOMIC DNA]</scope>
    <source>
        <strain evidence="2 3">CBS 209.92</strain>
    </source>
</reference>
<keyword evidence="1" id="KW-0812">Transmembrane</keyword>
<proteinExistence type="predicted"/>
<evidence type="ECO:0000313" key="3">
    <source>
        <dbReference type="Proteomes" id="UP001610563"/>
    </source>
</evidence>
<evidence type="ECO:0008006" key="4">
    <source>
        <dbReference type="Google" id="ProtNLM"/>
    </source>
</evidence>
<keyword evidence="3" id="KW-1185">Reference proteome</keyword>
<keyword evidence="1" id="KW-1133">Transmembrane helix</keyword>
<name>A0ABR4G194_9EURO</name>
<evidence type="ECO:0000313" key="2">
    <source>
        <dbReference type="EMBL" id="KAL2789284.1"/>
    </source>
</evidence>
<comment type="caution">
    <text evidence="2">The sequence shown here is derived from an EMBL/GenBank/DDBJ whole genome shotgun (WGS) entry which is preliminary data.</text>
</comment>
<evidence type="ECO:0000256" key="1">
    <source>
        <dbReference type="SAM" id="Phobius"/>
    </source>
</evidence>
<dbReference type="EMBL" id="JBFTWV010000066">
    <property type="protein sequence ID" value="KAL2789284.1"/>
    <property type="molecule type" value="Genomic_DNA"/>
</dbReference>
<protein>
    <recommendedName>
        <fullName evidence="4">Secreted protein</fullName>
    </recommendedName>
</protein>